<dbReference type="GO" id="GO:0009055">
    <property type="term" value="F:electron transfer activity"/>
    <property type="evidence" value="ECO:0007669"/>
    <property type="project" value="InterPro"/>
</dbReference>
<dbReference type="EMBL" id="UOFZ01000176">
    <property type="protein sequence ID" value="VAX14474.1"/>
    <property type="molecule type" value="Genomic_DNA"/>
</dbReference>
<protein>
    <submittedName>
        <fullName evidence="1">Uncharacterized protein</fullName>
    </submittedName>
</protein>
<sequence length="212" mass="23437">MKSNQRLLKIAMTLLTIGAAGQLVMHSSMAQRNHMSMMGGMMMGGMMEKRMPQGISPDQLPKAGSDGAKLVGRYCSQCHGIPGPGLHTASEWPAVVSRMNRRMQKMSRKRMMMQIEAPTSNELNMLIAYLEKNAQRTIELNKLGGADTSAGRAFQKTCSQCHALPDPAQHTSNEWPAVIKRMRKNMTSMGKSLPDQTTMDQILGFLQMHSAK</sequence>
<dbReference type="SUPFAM" id="SSF46626">
    <property type="entry name" value="Cytochrome c"/>
    <property type="match status" value="1"/>
</dbReference>
<dbReference type="GO" id="GO:0020037">
    <property type="term" value="F:heme binding"/>
    <property type="evidence" value="ECO:0007669"/>
    <property type="project" value="InterPro"/>
</dbReference>
<dbReference type="AlphaFoldDB" id="A0A3B1BRJ7"/>
<dbReference type="InterPro" id="IPR036909">
    <property type="entry name" value="Cyt_c-like_dom_sf"/>
</dbReference>
<reference evidence="1" key="1">
    <citation type="submission" date="2018-06" db="EMBL/GenBank/DDBJ databases">
        <authorList>
            <person name="Zhirakovskaya E."/>
        </authorList>
    </citation>
    <scope>NUCLEOTIDE SEQUENCE</scope>
</reference>
<dbReference type="Gene3D" id="1.10.760.10">
    <property type="entry name" value="Cytochrome c-like domain"/>
    <property type="match status" value="2"/>
</dbReference>
<evidence type="ECO:0000313" key="1">
    <source>
        <dbReference type="EMBL" id="VAX14474.1"/>
    </source>
</evidence>
<accession>A0A3B1BRJ7</accession>
<name>A0A3B1BRJ7_9ZZZZ</name>
<proteinExistence type="predicted"/>
<organism evidence="1">
    <name type="scientific">hydrothermal vent metagenome</name>
    <dbReference type="NCBI Taxonomy" id="652676"/>
    <lineage>
        <taxon>unclassified sequences</taxon>
        <taxon>metagenomes</taxon>
        <taxon>ecological metagenomes</taxon>
    </lineage>
</organism>
<gene>
    <name evidence="1" type="ORF">MNBD_GAMMA24-852</name>
</gene>